<reference evidence="1 2" key="1">
    <citation type="journal article" date="2017" name="Front. Microbiol.">
        <title>New Insights into the Diversity of the Genus Faecalibacterium.</title>
        <authorList>
            <person name="Benevides L."/>
            <person name="Burman S."/>
            <person name="Martin R."/>
            <person name="Robert V."/>
            <person name="Thomas M."/>
            <person name="Miquel S."/>
            <person name="Chain F."/>
            <person name="Sokol H."/>
            <person name="Bermudez-Humaran L.G."/>
            <person name="Morrison M."/>
            <person name="Langella P."/>
            <person name="Azevedo V.A."/>
            <person name="Chatel J.M."/>
            <person name="Soares S."/>
        </authorList>
    </citation>
    <scope>NUCLEOTIDE SEQUENCE [LARGE SCALE GENOMIC DNA]</scope>
    <source>
        <strain evidence="2">CNCM I-4541</strain>
    </source>
</reference>
<proteinExistence type="predicted"/>
<comment type="caution">
    <text evidence="1">The sequence shown here is derived from an EMBL/GenBank/DDBJ whole genome shotgun (WGS) entry which is preliminary data.</text>
</comment>
<dbReference type="EMBL" id="NMTR01000019">
    <property type="protein sequence ID" value="PDX61071.1"/>
    <property type="molecule type" value="Genomic_DNA"/>
</dbReference>
<sequence length="440" mass="46695">MIPALALFALTYVLMLRLPQERPWVALCSAAVFIALGEVGIYDFSLGAALRAVDYNVLLMMAGTMGTVSLFIESKMPARLAEMLIVRVPDVRWAVCALALFAGFVSAFVDNVATVLMVAPVGLAIARKLKISPVPVLIAIAVSSNLQGAATLVGDTTSILLGSFADMNFFDFFWMRGRPGIFWGVELGALASMAVLLWLFRRETQPVTAKVETEVEDDVPAALMLLTVGLLIAASFLPQPGGDVLRALYELRSGLVCMGLCLFGVVRACLRARSAKPLGRVVRELDRDTLLLLFGLFIVIAGVRAAGVIDAAAALFHAIAGEDPFRLYLLLVAVSVVLSAFIDNIPYVAAMLPVVQGIAGLMNNGAGMEPYVFYFGLLTGATLGGNLTPIGASANIAAIGILRKNGEAVATKDFLRIGVPFTLAAVLAGAAYLWLVWGRA</sequence>
<keyword evidence="2" id="KW-1185">Reference proteome</keyword>
<accession>A0ACC9CZ06</accession>
<evidence type="ECO:0000313" key="2">
    <source>
        <dbReference type="Proteomes" id="UP000220959"/>
    </source>
</evidence>
<evidence type="ECO:0000313" key="1">
    <source>
        <dbReference type="EMBL" id="PDX61071.1"/>
    </source>
</evidence>
<dbReference type="Proteomes" id="UP000220959">
    <property type="component" value="Unassembled WGS sequence"/>
</dbReference>
<gene>
    <name evidence="1" type="ORF">CGS49_07820</name>
</gene>
<protein>
    <submittedName>
        <fullName evidence="1">Arsenic transporter</fullName>
    </submittedName>
</protein>
<name>A0ACC9CZ06_9FIRM</name>
<organism evidence="1 2">
    <name type="scientific">Faecalibacterium langellae</name>
    <dbReference type="NCBI Taxonomy" id="3435293"/>
    <lineage>
        <taxon>Bacteria</taxon>
        <taxon>Bacillati</taxon>
        <taxon>Bacillota</taxon>
        <taxon>Clostridia</taxon>
        <taxon>Eubacteriales</taxon>
        <taxon>Oscillospiraceae</taxon>
        <taxon>Faecalibacterium</taxon>
    </lineage>
</organism>